<keyword evidence="2" id="KW-0540">Nuclease</keyword>
<proteinExistence type="inferred from homology"/>
<organism evidence="5 6">
    <name type="scientific">Litorivicinus lipolyticus</name>
    <dbReference type="NCBI Taxonomy" id="418701"/>
    <lineage>
        <taxon>Bacteria</taxon>
        <taxon>Pseudomonadati</taxon>
        <taxon>Pseudomonadota</taxon>
        <taxon>Gammaproteobacteria</taxon>
        <taxon>Oceanospirillales</taxon>
        <taxon>Litorivicinaceae</taxon>
        <taxon>Litorivicinus</taxon>
    </lineage>
</organism>
<dbReference type="InterPro" id="IPR007346">
    <property type="entry name" value="Endonuclease-I"/>
</dbReference>
<keyword evidence="3" id="KW-0378">Hydrolase</keyword>
<dbReference type="KEGG" id="llp:GH975_09650"/>
<evidence type="ECO:0000313" key="6">
    <source>
        <dbReference type="Proteomes" id="UP000388235"/>
    </source>
</evidence>
<dbReference type="GO" id="GO:0004518">
    <property type="term" value="F:nuclease activity"/>
    <property type="evidence" value="ECO:0007669"/>
    <property type="project" value="UniProtKB-KW"/>
</dbReference>
<gene>
    <name evidence="5" type="ORF">GH975_09650</name>
</gene>
<dbReference type="InterPro" id="IPR044925">
    <property type="entry name" value="His-Me_finger_sf"/>
</dbReference>
<dbReference type="AlphaFoldDB" id="A0A5Q2Q9B4"/>
<evidence type="ECO:0000256" key="4">
    <source>
        <dbReference type="SAM" id="SignalP"/>
    </source>
</evidence>
<protein>
    <submittedName>
        <fullName evidence="5">Deoxyribonuclease I</fullName>
    </submittedName>
</protein>
<dbReference type="Proteomes" id="UP000388235">
    <property type="component" value="Chromosome"/>
</dbReference>
<name>A0A5Q2Q9B4_9GAMM</name>
<sequence>MPLTPRLISALLALSSWLATADDSVPWYTAMKRDATIVHAFDTRTFYCGCRFFDRRINAAACGYEIRKQPERGRRMEWEHVMPAWQLGHQRACWRDGKRKGCERNDPEYLRMATDLHNLVPSVGELNGDRSNFPFGNIRGERRVYGACDFEVDFKARKAEPPAHRQGDIARIYFYMRDRYGLLLGRSQTYLLTQWAAQDPVDQWERVRNQRIARIQGNANCYVGGCIPGN</sequence>
<dbReference type="GO" id="GO:0016787">
    <property type="term" value="F:hydrolase activity"/>
    <property type="evidence" value="ECO:0007669"/>
    <property type="project" value="UniProtKB-KW"/>
</dbReference>
<feature type="signal peptide" evidence="4">
    <location>
        <begin position="1"/>
        <end position="21"/>
    </location>
</feature>
<feature type="chain" id="PRO_5024456382" evidence="4">
    <location>
        <begin position="22"/>
        <end position="230"/>
    </location>
</feature>
<comment type="similarity">
    <text evidence="1">Belongs to the EndA/NucM nuclease family.</text>
</comment>
<dbReference type="EMBL" id="CP045871">
    <property type="protein sequence ID" value="QGG80818.1"/>
    <property type="molecule type" value="Genomic_DNA"/>
</dbReference>
<evidence type="ECO:0000256" key="2">
    <source>
        <dbReference type="ARBA" id="ARBA00022722"/>
    </source>
</evidence>
<accession>A0A5Q2Q9B4</accession>
<evidence type="ECO:0000256" key="1">
    <source>
        <dbReference type="ARBA" id="ARBA00006429"/>
    </source>
</evidence>
<dbReference type="RefSeq" id="WP_153714322.1">
    <property type="nucleotide sequence ID" value="NZ_CP045871.1"/>
</dbReference>
<dbReference type="PANTHER" id="PTHR33607:SF2">
    <property type="entry name" value="ENDONUCLEASE-1"/>
    <property type="match status" value="1"/>
</dbReference>
<dbReference type="Pfam" id="PF04231">
    <property type="entry name" value="Endonuclease_1"/>
    <property type="match status" value="1"/>
</dbReference>
<reference evidence="5 6" key="1">
    <citation type="submission" date="2019-11" db="EMBL/GenBank/DDBJ databases">
        <authorList>
            <person name="Khan S.A."/>
            <person name="Jeon C.O."/>
            <person name="Chun B.H."/>
        </authorList>
    </citation>
    <scope>NUCLEOTIDE SEQUENCE [LARGE SCALE GENOMIC DNA]</scope>
    <source>
        <strain evidence="5 6">IMCC 1097</strain>
    </source>
</reference>
<evidence type="ECO:0000256" key="3">
    <source>
        <dbReference type="ARBA" id="ARBA00022801"/>
    </source>
</evidence>
<evidence type="ECO:0000313" key="5">
    <source>
        <dbReference type="EMBL" id="QGG80818.1"/>
    </source>
</evidence>
<dbReference type="PANTHER" id="PTHR33607">
    <property type="entry name" value="ENDONUCLEASE-1"/>
    <property type="match status" value="1"/>
</dbReference>
<keyword evidence="6" id="KW-1185">Reference proteome</keyword>
<dbReference type="OrthoDB" id="9800417at2"/>
<keyword evidence="4" id="KW-0732">Signal</keyword>
<dbReference type="SUPFAM" id="SSF54060">
    <property type="entry name" value="His-Me finger endonucleases"/>
    <property type="match status" value="1"/>
</dbReference>